<dbReference type="Pfam" id="PF08433">
    <property type="entry name" value="KTI12"/>
    <property type="match status" value="2"/>
</dbReference>
<dbReference type="AlphaFoldDB" id="A0A8C9V271"/>
<keyword evidence="2" id="KW-0067">ATP-binding</keyword>
<sequence length="342" mass="38997">MEEVRCVRNARICLCVLCGLPAAGKSKLAQVLHEHLEKRGFGAFVLSYDELIPDEPFEFNTGDGDQNRGSSWKMRRQRVLRTLARFLHRGCADDADAATWTRLTQELHQLRARGHQSALVILLDDNFYYQSMRYEVYQLARRYSMGFCQLYVQRPVTSCLRRNRTRSCPLPDEVIVAMEKRLEPPNPLKNSWEHSSLTMTSEDGFSPQGIELSIDLIAASLDNPLSPIQDDTEQKEADRQRCTSSVMHQADQACRRLVSQAMQSAREKKLGPESMRSLAAELNQLKERFLDDLRKEMLQRCPVSTGENMDVGRVVSRAVAVFDQKKNECVAKHSAEHKSNPP</sequence>
<dbReference type="OrthoDB" id="9972657at2759"/>
<organism evidence="3 4">
    <name type="scientific">Scleropages formosus</name>
    <name type="common">Asian bonytongue</name>
    <name type="synonym">Osteoglossum formosum</name>
    <dbReference type="NCBI Taxonomy" id="113540"/>
    <lineage>
        <taxon>Eukaryota</taxon>
        <taxon>Metazoa</taxon>
        <taxon>Chordata</taxon>
        <taxon>Craniata</taxon>
        <taxon>Vertebrata</taxon>
        <taxon>Euteleostomi</taxon>
        <taxon>Actinopterygii</taxon>
        <taxon>Neopterygii</taxon>
        <taxon>Teleostei</taxon>
        <taxon>Osteoglossocephala</taxon>
        <taxon>Osteoglossomorpha</taxon>
        <taxon>Osteoglossiformes</taxon>
        <taxon>Osteoglossidae</taxon>
        <taxon>Scleropages</taxon>
    </lineage>
</organism>
<keyword evidence="1" id="KW-0547">Nucleotide-binding</keyword>
<evidence type="ECO:0000313" key="4">
    <source>
        <dbReference type="Proteomes" id="UP000694397"/>
    </source>
</evidence>
<reference evidence="3" key="3">
    <citation type="submission" date="2025-09" db="UniProtKB">
        <authorList>
            <consortium name="Ensembl"/>
        </authorList>
    </citation>
    <scope>IDENTIFICATION</scope>
</reference>
<dbReference type="GO" id="GO:0016301">
    <property type="term" value="F:kinase activity"/>
    <property type="evidence" value="ECO:0007669"/>
    <property type="project" value="TreeGrafter"/>
</dbReference>
<dbReference type="PANTHER" id="PTHR20873">
    <property type="entry name" value="L-SERYL-TRNA(SEC) KINASE"/>
    <property type="match status" value="1"/>
</dbReference>
<dbReference type="GO" id="GO:0000049">
    <property type="term" value="F:tRNA binding"/>
    <property type="evidence" value="ECO:0007669"/>
    <property type="project" value="TreeGrafter"/>
</dbReference>
<dbReference type="SUPFAM" id="SSF52540">
    <property type="entry name" value="P-loop containing nucleoside triphosphate hydrolases"/>
    <property type="match status" value="1"/>
</dbReference>
<reference evidence="3" key="2">
    <citation type="submission" date="2025-08" db="UniProtKB">
        <authorList>
            <consortium name="Ensembl"/>
        </authorList>
    </citation>
    <scope>IDENTIFICATION</scope>
</reference>
<dbReference type="InterPro" id="IPR013641">
    <property type="entry name" value="KTI12/PSTK"/>
</dbReference>
<dbReference type="InterPro" id="IPR052648">
    <property type="entry name" value="Ser-tRNA(Sec)_kinase"/>
</dbReference>
<protein>
    <submittedName>
        <fullName evidence="3">Phosphoseryl-tRNA kinase</fullName>
    </submittedName>
</protein>
<evidence type="ECO:0000256" key="1">
    <source>
        <dbReference type="ARBA" id="ARBA00022741"/>
    </source>
</evidence>
<evidence type="ECO:0000313" key="3">
    <source>
        <dbReference type="Ensembl" id="ENSSFOP00015014422.2"/>
    </source>
</evidence>
<dbReference type="Proteomes" id="UP000694397">
    <property type="component" value="Chromosome 24"/>
</dbReference>
<dbReference type="Gene3D" id="3.40.50.300">
    <property type="entry name" value="P-loop containing nucleotide triphosphate hydrolases"/>
    <property type="match status" value="1"/>
</dbReference>
<keyword evidence="4" id="KW-1185">Reference proteome</keyword>
<dbReference type="GO" id="GO:0005524">
    <property type="term" value="F:ATP binding"/>
    <property type="evidence" value="ECO:0007669"/>
    <property type="project" value="UniProtKB-KW"/>
</dbReference>
<evidence type="ECO:0000256" key="2">
    <source>
        <dbReference type="ARBA" id="ARBA00022840"/>
    </source>
</evidence>
<reference evidence="3 4" key="1">
    <citation type="submission" date="2019-04" db="EMBL/GenBank/DDBJ databases">
        <authorList>
            <consortium name="Wellcome Sanger Institute Data Sharing"/>
        </authorList>
    </citation>
    <scope>NUCLEOTIDE SEQUENCE [LARGE SCALE GENOMIC DNA]</scope>
</reference>
<name>A0A8C9V271_SCLFO</name>
<dbReference type="PANTHER" id="PTHR20873:SF0">
    <property type="entry name" value="L-SERYL-TRNA(SEC) KINASE"/>
    <property type="match status" value="1"/>
</dbReference>
<gene>
    <name evidence="3" type="primary">PSTK</name>
</gene>
<accession>A0A8C9V271</accession>
<dbReference type="GeneTree" id="ENSGT00390000017554"/>
<dbReference type="GeneID" id="108939710"/>
<dbReference type="RefSeq" id="XP_018616788.2">
    <property type="nucleotide sequence ID" value="XM_018761272.2"/>
</dbReference>
<dbReference type="InterPro" id="IPR027417">
    <property type="entry name" value="P-loop_NTPase"/>
</dbReference>
<proteinExistence type="predicted"/>
<dbReference type="Ensembl" id="ENSSFOT00015014595.2">
    <property type="protein sequence ID" value="ENSSFOP00015014422.2"/>
    <property type="gene ID" value="ENSSFOG00015009307.2"/>
</dbReference>